<comment type="similarity">
    <text evidence="2">Belongs to the TMEM234 family.</text>
</comment>
<dbReference type="InterPro" id="IPR018908">
    <property type="entry name" value="TMEM234"/>
</dbReference>
<dbReference type="eggNOG" id="ENOG502SCJZ">
    <property type="taxonomic scope" value="Eukaryota"/>
</dbReference>
<protein>
    <submittedName>
        <fullName evidence="8">Uncharacterized protein</fullName>
    </submittedName>
</protein>
<sequence>MDPDTPPPEPSPSALNYILSFLLVGIAWGFTTPFIRRAAVEFRARNKPNHQDQPEENSARRLPRSSWAKRKLTGFFWTVVNLLRTPQYAVPLLLNLSGSVWFFLLVGKHELSLTVPITNSMAFLFTVLGEWYVEGKVISKQTWLGMSLVLSGIAFYFKDIYIPGLDIAVYETLDFGALIFRRFFVAASTQDAGAIAFVPSGRVAGEFAGRNSRRLEANIARLPNECMRHRHQSFGTRDREGGMRLMHLAELATLVPFQPPVFAPSKSTMPVVVPPVGENVVDKTPDPSDTSTQMLLHADAETTSGTMENFNMITSKKRLYLG</sequence>
<evidence type="ECO:0000256" key="4">
    <source>
        <dbReference type="ARBA" id="ARBA00022824"/>
    </source>
</evidence>
<organism evidence="8 9">
    <name type="scientific">Uncinocarpus reesii (strain UAMH 1704)</name>
    <dbReference type="NCBI Taxonomy" id="336963"/>
    <lineage>
        <taxon>Eukaryota</taxon>
        <taxon>Fungi</taxon>
        <taxon>Dikarya</taxon>
        <taxon>Ascomycota</taxon>
        <taxon>Pezizomycotina</taxon>
        <taxon>Eurotiomycetes</taxon>
        <taxon>Eurotiomycetidae</taxon>
        <taxon>Onygenales</taxon>
        <taxon>Onygenaceae</taxon>
        <taxon>Uncinocarpus</taxon>
    </lineage>
</organism>
<evidence type="ECO:0000256" key="1">
    <source>
        <dbReference type="ARBA" id="ARBA00004477"/>
    </source>
</evidence>
<evidence type="ECO:0000256" key="3">
    <source>
        <dbReference type="ARBA" id="ARBA00022692"/>
    </source>
</evidence>
<dbReference type="HOGENOM" id="CLU_863802_0_0_1"/>
<dbReference type="Pfam" id="PF10639">
    <property type="entry name" value="TMEM234"/>
    <property type="match status" value="1"/>
</dbReference>
<dbReference type="VEuPathDB" id="FungiDB:UREG_06142"/>
<dbReference type="SUPFAM" id="SSF103481">
    <property type="entry name" value="Multidrug resistance efflux transporter EmrE"/>
    <property type="match status" value="1"/>
</dbReference>
<keyword evidence="9" id="KW-1185">Reference proteome</keyword>
<dbReference type="InParanoid" id="C4JWW9"/>
<feature type="transmembrane region" description="Helical" evidence="7">
    <location>
        <begin position="14"/>
        <end position="35"/>
    </location>
</feature>
<dbReference type="RefSeq" id="XP_002583175.1">
    <property type="nucleotide sequence ID" value="XM_002583129.1"/>
</dbReference>
<proteinExistence type="inferred from homology"/>
<dbReference type="EMBL" id="CH476618">
    <property type="protein sequence ID" value="EEP81277.1"/>
    <property type="molecule type" value="Genomic_DNA"/>
</dbReference>
<evidence type="ECO:0000256" key="7">
    <source>
        <dbReference type="SAM" id="Phobius"/>
    </source>
</evidence>
<reference evidence="9" key="1">
    <citation type="journal article" date="2009" name="Genome Res.">
        <title>Comparative genomic analyses of the human fungal pathogens Coccidioides and their relatives.</title>
        <authorList>
            <person name="Sharpton T.J."/>
            <person name="Stajich J.E."/>
            <person name="Rounsley S.D."/>
            <person name="Gardner M.J."/>
            <person name="Wortman J.R."/>
            <person name="Jordar V.S."/>
            <person name="Maiti R."/>
            <person name="Kodira C.D."/>
            <person name="Neafsey D.E."/>
            <person name="Zeng Q."/>
            <person name="Hung C.-Y."/>
            <person name="McMahan C."/>
            <person name="Muszewska A."/>
            <person name="Grynberg M."/>
            <person name="Mandel M.A."/>
            <person name="Kellner E.M."/>
            <person name="Barker B.M."/>
            <person name="Galgiani J.N."/>
            <person name="Orbach M.J."/>
            <person name="Kirkland T.N."/>
            <person name="Cole G.T."/>
            <person name="Henn M.R."/>
            <person name="Birren B.W."/>
            <person name="Taylor J.W."/>
        </authorList>
    </citation>
    <scope>NUCLEOTIDE SEQUENCE [LARGE SCALE GENOMIC DNA]</scope>
    <source>
        <strain evidence="9">UAMH 1704</strain>
    </source>
</reference>
<evidence type="ECO:0000256" key="5">
    <source>
        <dbReference type="ARBA" id="ARBA00022989"/>
    </source>
</evidence>
<dbReference type="PANTHER" id="PTHR28668">
    <property type="entry name" value="TRANSMEMBRANE PROTEIN 234"/>
    <property type="match status" value="1"/>
</dbReference>
<gene>
    <name evidence="8" type="ORF">UREG_06142</name>
</gene>
<evidence type="ECO:0000256" key="2">
    <source>
        <dbReference type="ARBA" id="ARBA00005977"/>
    </source>
</evidence>
<name>C4JWW9_UNCRE</name>
<comment type="subcellular location">
    <subcellularLocation>
        <location evidence="1">Endoplasmic reticulum membrane</location>
        <topology evidence="1">Multi-pass membrane protein</topology>
    </subcellularLocation>
</comment>
<dbReference type="InterPro" id="IPR037185">
    <property type="entry name" value="EmrE-like"/>
</dbReference>
<keyword evidence="4" id="KW-0256">Endoplasmic reticulum</keyword>
<keyword evidence="5 7" id="KW-1133">Transmembrane helix</keyword>
<dbReference type="GO" id="GO:0016020">
    <property type="term" value="C:membrane"/>
    <property type="evidence" value="ECO:0007669"/>
    <property type="project" value="UniProtKB-SubCell"/>
</dbReference>
<dbReference type="OrthoDB" id="43458at2759"/>
<feature type="transmembrane region" description="Helical" evidence="7">
    <location>
        <begin position="113"/>
        <end position="133"/>
    </location>
</feature>
<feature type="transmembrane region" description="Helical" evidence="7">
    <location>
        <begin position="88"/>
        <end position="107"/>
    </location>
</feature>
<dbReference type="KEGG" id="ure:UREG_06142"/>
<dbReference type="Gene3D" id="1.10.3730.20">
    <property type="match status" value="1"/>
</dbReference>
<accession>C4JWW9</accession>
<keyword evidence="3 7" id="KW-0812">Transmembrane</keyword>
<evidence type="ECO:0000313" key="9">
    <source>
        <dbReference type="Proteomes" id="UP000002058"/>
    </source>
</evidence>
<dbReference type="Proteomes" id="UP000002058">
    <property type="component" value="Unassembled WGS sequence"/>
</dbReference>
<evidence type="ECO:0000256" key="6">
    <source>
        <dbReference type="ARBA" id="ARBA00023136"/>
    </source>
</evidence>
<evidence type="ECO:0000313" key="8">
    <source>
        <dbReference type="EMBL" id="EEP81277.1"/>
    </source>
</evidence>
<keyword evidence="6 7" id="KW-0472">Membrane</keyword>
<dbReference type="AlphaFoldDB" id="C4JWW9"/>
<dbReference type="PANTHER" id="PTHR28668:SF1">
    <property type="entry name" value="TRANSMEMBRANE PROTEIN 234"/>
    <property type="match status" value="1"/>
</dbReference>
<dbReference type="GeneID" id="8443298"/>